<name>A0ABS1YQG1_9ACTN</name>
<dbReference type="EMBL" id="JAEVHL010000330">
    <property type="protein sequence ID" value="MBM0279675.1"/>
    <property type="molecule type" value="Genomic_DNA"/>
</dbReference>
<keyword evidence="2" id="KW-1185">Reference proteome</keyword>
<evidence type="ECO:0000313" key="1">
    <source>
        <dbReference type="EMBL" id="MBM0279675.1"/>
    </source>
</evidence>
<organism evidence="1 2">
    <name type="scientific">Micromonospora tarensis</name>
    <dbReference type="NCBI Taxonomy" id="2806100"/>
    <lineage>
        <taxon>Bacteria</taxon>
        <taxon>Bacillati</taxon>
        <taxon>Actinomycetota</taxon>
        <taxon>Actinomycetes</taxon>
        <taxon>Micromonosporales</taxon>
        <taxon>Micromonosporaceae</taxon>
        <taxon>Micromonospora</taxon>
    </lineage>
</organism>
<dbReference type="RefSeq" id="WP_203151968.1">
    <property type="nucleotide sequence ID" value="NZ_JAEVHL010000330.1"/>
</dbReference>
<comment type="caution">
    <text evidence="1">The sequence shown here is derived from an EMBL/GenBank/DDBJ whole genome shotgun (WGS) entry which is preliminary data.</text>
</comment>
<sequence>MGAEYTSTGRDRGICAVCGREYEITKKGLVRLHRRVIASRGAVKTAGCRGGGEPPRA</sequence>
<protein>
    <recommendedName>
        <fullName evidence="3">ROS/MUCR transcriptional regulator protein</fullName>
    </recommendedName>
</protein>
<gene>
    <name evidence="1" type="ORF">JM949_32950</name>
</gene>
<accession>A0ABS1YQG1</accession>
<reference evidence="1 2" key="1">
    <citation type="submission" date="2021-01" db="EMBL/GenBank/DDBJ databases">
        <title>Draft genome sequence of Micromonospora sp. strain STR1s_6.</title>
        <authorList>
            <person name="Karlyshev A."/>
            <person name="Jawad R."/>
        </authorList>
    </citation>
    <scope>NUCLEOTIDE SEQUENCE [LARGE SCALE GENOMIC DNA]</scope>
    <source>
        <strain evidence="1 2">STR1S-6</strain>
    </source>
</reference>
<proteinExistence type="predicted"/>
<dbReference type="Proteomes" id="UP000622245">
    <property type="component" value="Unassembled WGS sequence"/>
</dbReference>
<evidence type="ECO:0008006" key="3">
    <source>
        <dbReference type="Google" id="ProtNLM"/>
    </source>
</evidence>
<evidence type="ECO:0000313" key="2">
    <source>
        <dbReference type="Proteomes" id="UP000622245"/>
    </source>
</evidence>